<proteinExistence type="predicted"/>
<reference evidence="3" key="2">
    <citation type="submission" date="2022-10" db="EMBL/GenBank/DDBJ databases">
        <authorList>
            <consortium name="ENA_rothamsted_submissions"/>
            <consortium name="culmorum"/>
            <person name="King R."/>
        </authorList>
    </citation>
    <scope>NUCLEOTIDE SEQUENCE</scope>
</reference>
<accession>A0A9N9WJA2</accession>
<dbReference type="AlphaFoldDB" id="A0A9N9WJA2"/>
<gene>
    <name evidence="3" type="ORF">DIATSA_LOCUS12304</name>
</gene>
<sequence length="272" mass="31140">MARWLKALAALLLLTAAAARKSAPVKTEPQIEEVTAKQLERVLEDKDFVAVYWYARSCVTCDKVLEELEKIDDDTDTFGVDFVKINDKRLAKQYGITKFPALTYFREKEPIIYEGDLMDEESVLDFLTSLEAMDLPDRIEEVNQKILGKIIEDTNYVAVLFYKPECKKCAKALQELENIDDEADQLGIGFVKIHDEELAEEYSLGELPRLVYYRHQIPIIYEGELSREEDVLEWLIANKSTGDEEDVIEDVTAKTLNTLIGNIDNLVVLFCK</sequence>
<dbReference type="PANTHER" id="PTHR19991:SF3">
    <property type="entry name" value="LETHAL (2) 01289, ISOFORM F"/>
    <property type="match status" value="1"/>
</dbReference>
<name>A0A9N9WJA2_9NEOP</name>
<organism evidence="3 4">
    <name type="scientific">Diatraea saccharalis</name>
    <name type="common">sugarcane borer</name>
    <dbReference type="NCBI Taxonomy" id="40085"/>
    <lineage>
        <taxon>Eukaryota</taxon>
        <taxon>Metazoa</taxon>
        <taxon>Ecdysozoa</taxon>
        <taxon>Arthropoda</taxon>
        <taxon>Hexapoda</taxon>
        <taxon>Insecta</taxon>
        <taxon>Pterygota</taxon>
        <taxon>Neoptera</taxon>
        <taxon>Endopterygota</taxon>
        <taxon>Lepidoptera</taxon>
        <taxon>Glossata</taxon>
        <taxon>Ditrysia</taxon>
        <taxon>Pyraloidea</taxon>
        <taxon>Crambidae</taxon>
        <taxon>Crambinae</taxon>
        <taxon>Diatraea</taxon>
    </lineage>
</organism>
<evidence type="ECO:0000259" key="2">
    <source>
        <dbReference type="PROSITE" id="PS51352"/>
    </source>
</evidence>
<keyword evidence="4" id="KW-1185">Reference proteome</keyword>
<keyword evidence="1" id="KW-0732">Signal</keyword>
<dbReference type="CDD" id="cd02961">
    <property type="entry name" value="PDI_a_family"/>
    <property type="match status" value="2"/>
</dbReference>
<dbReference type="EMBL" id="OU893338">
    <property type="protein sequence ID" value="CAG9794983.1"/>
    <property type="molecule type" value="Genomic_DNA"/>
</dbReference>
<evidence type="ECO:0000313" key="4">
    <source>
        <dbReference type="Proteomes" id="UP001153714"/>
    </source>
</evidence>
<dbReference type="Proteomes" id="UP001153714">
    <property type="component" value="Chromosome 7"/>
</dbReference>
<dbReference type="Pfam" id="PF00085">
    <property type="entry name" value="Thioredoxin"/>
    <property type="match status" value="1"/>
</dbReference>
<dbReference type="PROSITE" id="PS51352">
    <property type="entry name" value="THIOREDOXIN_2"/>
    <property type="match status" value="1"/>
</dbReference>
<feature type="signal peptide" evidence="1">
    <location>
        <begin position="1"/>
        <end position="19"/>
    </location>
</feature>
<dbReference type="InterPro" id="IPR013766">
    <property type="entry name" value="Thioredoxin_domain"/>
</dbReference>
<feature type="domain" description="Thioredoxin" evidence="2">
    <location>
        <begin position="12"/>
        <end position="132"/>
    </location>
</feature>
<protein>
    <recommendedName>
        <fullName evidence="2">Thioredoxin domain-containing protein</fullName>
    </recommendedName>
</protein>
<dbReference type="PANTHER" id="PTHR19991">
    <property type="entry name" value="L 2 01289"/>
    <property type="match status" value="1"/>
</dbReference>
<reference evidence="3" key="1">
    <citation type="submission" date="2021-12" db="EMBL/GenBank/DDBJ databases">
        <authorList>
            <person name="King R."/>
        </authorList>
    </citation>
    <scope>NUCLEOTIDE SEQUENCE</scope>
</reference>
<evidence type="ECO:0000256" key="1">
    <source>
        <dbReference type="SAM" id="SignalP"/>
    </source>
</evidence>
<dbReference type="OrthoDB" id="10264505at2759"/>
<dbReference type="InterPro" id="IPR036249">
    <property type="entry name" value="Thioredoxin-like_sf"/>
</dbReference>
<dbReference type="Gene3D" id="3.40.30.10">
    <property type="entry name" value="Glutaredoxin"/>
    <property type="match status" value="2"/>
</dbReference>
<evidence type="ECO:0000313" key="3">
    <source>
        <dbReference type="EMBL" id="CAG9794983.1"/>
    </source>
</evidence>
<feature type="chain" id="PRO_5040279415" description="Thioredoxin domain-containing protein" evidence="1">
    <location>
        <begin position="20"/>
        <end position="272"/>
    </location>
</feature>
<dbReference type="SUPFAM" id="SSF52833">
    <property type="entry name" value="Thioredoxin-like"/>
    <property type="match status" value="2"/>
</dbReference>